<protein>
    <submittedName>
        <fullName evidence="2">Uncharacterized protein</fullName>
    </submittedName>
</protein>
<reference evidence="2 3" key="1">
    <citation type="submission" date="2017-03" db="EMBL/GenBank/DDBJ databases">
        <title>Genome Survey of Euroglyphus maynei.</title>
        <authorList>
            <person name="Arlian L.G."/>
            <person name="Morgan M.S."/>
            <person name="Rider S.D."/>
        </authorList>
    </citation>
    <scope>NUCLEOTIDE SEQUENCE [LARGE SCALE GENOMIC DNA]</scope>
    <source>
        <strain evidence="2">Arlian Lab</strain>
        <tissue evidence="2">Whole body</tissue>
    </source>
</reference>
<sequence>MANVNNNNNGQNLQQQQQQPPPTSQQQQSSSSTTPSFQMIQLTPEEWAELNNVDSQLFGIFKPEELSCQKLKSLLFKAIKCYDLALLNRNIIGSRTNCIRLKSNQINPNVFCRLGHYNFLLGNRVKALSAYQRYFMADKNHWKCIQLK</sequence>
<comment type="caution">
    <text evidence="2">The sequence shown here is derived from an EMBL/GenBank/DDBJ whole genome shotgun (WGS) entry which is preliminary data.</text>
</comment>
<dbReference type="OrthoDB" id="418911at2759"/>
<dbReference type="EMBL" id="MUJZ01051334">
    <property type="protein sequence ID" value="OTF73493.1"/>
    <property type="molecule type" value="Genomic_DNA"/>
</dbReference>
<feature type="region of interest" description="Disordered" evidence="1">
    <location>
        <begin position="1"/>
        <end position="35"/>
    </location>
</feature>
<dbReference type="AlphaFoldDB" id="A0A1Y3B0T7"/>
<gene>
    <name evidence="2" type="ORF">BLA29_000364</name>
</gene>
<keyword evidence="3" id="KW-1185">Reference proteome</keyword>
<dbReference type="SUPFAM" id="SSF48452">
    <property type="entry name" value="TPR-like"/>
    <property type="match status" value="1"/>
</dbReference>
<name>A0A1Y3B0T7_EURMA</name>
<proteinExistence type="predicted"/>
<dbReference type="InterPro" id="IPR011990">
    <property type="entry name" value="TPR-like_helical_dom_sf"/>
</dbReference>
<evidence type="ECO:0000256" key="1">
    <source>
        <dbReference type="SAM" id="MobiDB-lite"/>
    </source>
</evidence>
<evidence type="ECO:0000313" key="3">
    <source>
        <dbReference type="Proteomes" id="UP000194236"/>
    </source>
</evidence>
<accession>A0A1Y3B0T7</accession>
<dbReference type="Proteomes" id="UP000194236">
    <property type="component" value="Unassembled WGS sequence"/>
</dbReference>
<evidence type="ECO:0000313" key="2">
    <source>
        <dbReference type="EMBL" id="OTF73493.1"/>
    </source>
</evidence>
<organism evidence="2 3">
    <name type="scientific">Euroglyphus maynei</name>
    <name type="common">Mayne's house dust mite</name>
    <dbReference type="NCBI Taxonomy" id="6958"/>
    <lineage>
        <taxon>Eukaryota</taxon>
        <taxon>Metazoa</taxon>
        <taxon>Ecdysozoa</taxon>
        <taxon>Arthropoda</taxon>
        <taxon>Chelicerata</taxon>
        <taxon>Arachnida</taxon>
        <taxon>Acari</taxon>
        <taxon>Acariformes</taxon>
        <taxon>Sarcoptiformes</taxon>
        <taxon>Astigmata</taxon>
        <taxon>Psoroptidia</taxon>
        <taxon>Analgoidea</taxon>
        <taxon>Pyroglyphidae</taxon>
        <taxon>Pyroglyphinae</taxon>
        <taxon>Euroglyphus</taxon>
    </lineage>
</organism>